<sequence>MGKRKASAAAKATTAPLTHSDVSFCLSCKRHRPKTCFAPDRACCETCLKRRRDRQSEKRGMAKRQRHALAMGDAINAHARAAGLLPETHGAAQNLPCILGRVYPDDAALERAFNTSGGGTALEELRTLLEQRQQSLKVAHRLFVAHQSATAMRASATKSSSAPAVRERVRVTEGQQARETNARSPGRSPSGVRQDSEADGKGTDFRRARDGTEHAPRVSTASLAWRESSAVGEKTRLSRGGDEESPSPASSHDFFASTRIASVQQSALEQLRQHHLRQLHHLQALQALQRMQTMQAMPGMGGLAMGPGMAEVLAAPGGLPTSLALGGAISPAGGLDARGGGGAEQTPFGVG</sequence>
<dbReference type="EMBL" id="HBEN01002824">
    <property type="protein sequence ID" value="CAD8432997.1"/>
    <property type="molecule type" value="Transcribed_RNA"/>
</dbReference>
<dbReference type="AlphaFoldDB" id="A0A7S0CTL0"/>
<feature type="compositionally biased region" description="Basic and acidic residues" evidence="1">
    <location>
        <begin position="194"/>
        <end position="216"/>
    </location>
</feature>
<evidence type="ECO:0000256" key="1">
    <source>
        <dbReference type="SAM" id="MobiDB-lite"/>
    </source>
</evidence>
<evidence type="ECO:0000313" key="2">
    <source>
        <dbReference type="EMBL" id="CAD8432997.1"/>
    </source>
</evidence>
<feature type="compositionally biased region" description="Basic and acidic residues" evidence="1">
    <location>
        <begin position="233"/>
        <end position="242"/>
    </location>
</feature>
<protein>
    <submittedName>
        <fullName evidence="2">Uncharacterized protein</fullName>
    </submittedName>
</protein>
<accession>A0A7S0CTL0</accession>
<gene>
    <name evidence="2" type="ORF">MSP1401_LOCUS2311</name>
</gene>
<organism evidence="2">
    <name type="scientific">Micromonas pusilla</name>
    <name type="common">Picoplanktonic green alga</name>
    <name type="synonym">Chromulina pusilla</name>
    <dbReference type="NCBI Taxonomy" id="38833"/>
    <lineage>
        <taxon>Eukaryota</taxon>
        <taxon>Viridiplantae</taxon>
        <taxon>Chlorophyta</taxon>
        <taxon>Mamiellophyceae</taxon>
        <taxon>Mamiellales</taxon>
        <taxon>Mamiellaceae</taxon>
        <taxon>Micromonas</taxon>
    </lineage>
</organism>
<proteinExistence type="predicted"/>
<reference evidence="2" key="1">
    <citation type="submission" date="2021-01" db="EMBL/GenBank/DDBJ databases">
        <authorList>
            <person name="Corre E."/>
            <person name="Pelletier E."/>
            <person name="Niang G."/>
            <person name="Scheremetjew M."/>
            <person name="Finn R."/>
            <person name="Kale V."/>
            <person name="Holt S."/>
            <person name="Cochrane G."/>
            <person name="Meng A."/>
            <person name="Brown T."/>
            <person name="Cohen L."/>
        </authorList>
    </citation>
    <scope>NUCLEOTIDE SEQUENCE</scope>
    <source>
        <strain evidence="2">CCAC1681</strain>
    </source>
</reference>
<name>A0A7S0CTL0_MICPS</name>
<feature type="region of interest" description="Disordered" evidence="1">
    <location>
        <begin position="152"/>
        <end position="252"/>
    </location>
</feature>
<feature type="compositionally biased region" description="Polar residues" evidence="1">
    <location>
        <begin position="173"/>
        <end position="183"/>
    </location>
</feature>